<sequence>MASVLRGRYPLLSSRLHRLRFLRLAESRAVEPMEFATKTRPRRNYSRRDPTLMSPRRGLSLTRQVGMLSLVILIGFGVSLTVWTLISILALSQLWSSNLPTPRTPGGRRGGFTNLWSGNSSRGLPGGMLLLRLSSGMTLILYFLRNFISLKSFLSRILGRAGSTCTYGMEGTRA</sequence>
<reference evidence="2" key="1">
    <citation type="journal article" date="2015" name="Nature">
        <title>Complex archaea that bridge the gap between prokaryotes and eukaryotes.</title>
        <authorList>
            <person name="Spang A."/>
            <person name="Saw J.H."/>
            <person name="Jorgensen S.L."/>
            <person name="Zaremba-Niedzwiedzka K."/>
            <person name="Martijn J."/>
            <person name="Lind A.E."/>
            <person name="van Eijk R."/>
            <person name="Schleper C."/>
            <person name="Guy L."/>
            <person name="Ettema T.J."/>
        </authorList>
    </citation>
    <scope>NUCLEOTIDE SEQUENCE</scope>
</reference>
<gene>
    <name evidence="2" type="ORF">LCGC14_0389750</name>
</gene>
<accession>A0A0F9W905</accession>
<organism evidence="2">
    <name type="scientific">marine sediment metagenome</name>
    <dbReference type="NCBI Taxonomy" id="412755"/>
    <lineage>
        <taxon>unclassified sequences</taxon>
        <taxon>metagenomes</taxon>
        <taxon>ecological metagenomes</taxon>
    </lineage>
</organism>
<dbReference type="EMBL" id="LAZR01000324">
    <property type="protein sequence ID" value="KKN74558.1"/>
    <property type="molecule type" value="Genomic_DNA"/>
</dbReference>
<name>A0A0F9W905_9ZZZZ</name>
<dbReference type="AlphaFoldDB" id="A0A0F9W905"/>
<comment type="caution">
    <text evidence="2">The sequence shown here is derived from an EMBL/GenBank/DDBJ whole genome shotgun (WGS) entry which is preliminary data.</text>
</comment>
<evidence type="ECO:0000313" key="2">
    <source>
        <dbReference type="EMBL" id="KKN74558.1"/>
    </source>
</evidence>
<feature type="transmembrane region" description="Helical" evidence="1">
    <location>
        <begin position="124"/>
        <end position="144"/>
    </location>
</feature>
<proteinExistence type="predicted"/>
<keyword evidence="1" id="KW-0812">Transmembrane</keyword>
<keyword evidence="1" id="KW-0472">Membrane</keyword>
<feature type="transmembrane region" description="Helical" evidence="1">
    <location>
        <begin position="65"/>
        <end position="91"/>
    </location>
</feature>
<protein>
    <submittedName>
        <fullName evidence="2">Uncharacterized protein</fullName>
    </submittedName>
</protein>
<keyword evidence="1" id="KW-1133">Transmembrane helix</keyword>
<evidence type="ECO:0000256" key="1">
    <source>
        <dbReference type="SAM" id="Phobius"/>
    </source>
</evidence>